<proteinExistence type="predicted"/>
<accession>A0A834M9Z2</accession>
<protein>
    <submittedName>
        <fullName evidence="1">Uncharacterized protein</fullName>
    </submittedName>
</protein>
<dbReference type="Proteomes" id="UP000625711">
    <property type="component" value="Unassembled WGS sequence"/>
</dbReference>
<organism evidence="1 2">
    <name type="scientific">Rhynchophorus ferrugineus</name>
    <name type="common">Red palm weevil</name>
    <name type="synonym">Curculio ferrugineus</name>
    <dbReference type="NCBI Taxonomy" id="354439"/>
    <lineage>
        <taxon>Eukaryota</taxon>
        <taxon>Metazoa</taxon>
        <taxon>Ecdysozoa</taxon>
        <taxon>Arthropoda</taxon>
        <taxon>Hexapoda</taxon>
        <taxon>Insecta</taxon>
        <taxon>Pterygota</taxon>
        <taxon>Neoptera</taxon>
        <taxon>Endopterygota</taxon>
        <taxon>Coleoptera</taxon>
        <taxon>Polyphaga</taxon>
        <taxon>Cucujiformia</taxon>
        <taxon>Curculionidae</taxon>
        <taxon>Dryophthorinae</taxon>
        <taxon>Rhynchophorus</taxon>
    </lineage>
</organism>
<sequence>MFYLTWKVAKTVSHFSSPPSTVQIRPVTPPPAGLAVIVIPAPSKTRKSFPQNTCLFCATFINNPVGRRFHISNRLAHPTLPPSNQPHTTPVPSRPSLSRLYVRNASFLPSFKLASKTHPTLPGLMTCVYARGPSSIVRLSNGQASPHSVVRFRTCVIRKIRFCTRQSAN</sequence>
<name>A0A834M9Z2_RHYFE</name>
<dbReference type="EMBL" id="JAACXV010014118">
    <property type="protein sequence ID" value="KAF7270254.1"/>
    <property type="molecule type" value="Genomic_DNA"/>
</dbReference>
<gene>
    <name evidence="1" type="ORF">GWI33_016762</name>
</gene>
<evidence type="ECO:0000313" key="1">
    <source>
        <dbReference type="EMBL" id="KAF7270254.1"/>
    </source>
</evidence>
<evidence type="ECO:0000313" key="2">
    <source>
        <dbReference type="Proteomes" id="UP000625711"/>
    </source>
</evidence>
<keyword evidence="2" id="KW-1185">Reference proteome</keyword>
<comment type="caution">
    <text evidence="1">The sequence shown here is derived from an EMBL/GenBank/DDBJ whole genome shotgun (WGS) entry which is preliminary data.</text>
</comment>
<reference evidence="1" key="1">
    <citation type="submission" date="2020-08" db="EMBL/GenBank/DDBJ databases">
        <title>Genome sequencing and assembly of the red palm weevil Rhynchophorus ferrugineus.</title>
        <authorList>
            <person name="Dias G.B."/>
            <person name="Bergman C.M."/>
            <person name="Manee M."/>
        </authorList>
    </citation>
    <scope>NUCLEOTIDE SEQUENCE</scope>
    <source>
        <strain evidence="1">AA-2017</strain>
        <tissue evidence="1">Whole larva</tissue>
    </source>
</reference>
<dbReference type="AlphaFoldDB" id="A0A834M9Z2"/>